<sequence length="205" mass="22787">MTSGRKREFDAEIALEAAMQVFWQKGYTGASLTDLIDSMGINKPSMYRAFGNKEALFVKATQRYLETRMQPHLKLLQQADLPLRQRIKNHMMSILAMQCDAEHAKGCYLVLCQSEMISGNVPEEAADVLARADALPKQLYTDLFLQSPESIQLGLHNHAQANALALYTLLKGTASMARCGTSLAQLEFAVDSMLDGIFQQRGKLS</sequence>
<proteinExistence type="predicted"/>
<evidence type="ECO:0000256" key="4">
    <source>
        <dbReference type="PROSITE-ProRule" id="PRU00335"/>
    </source>
</evidence>
<feature type="DNA-binding region" description="H-T-H motif" evidence="4">
    <location>
        <begin position="31"/>
        <end position="50"/>
    </location>
</feature>
<keyword evidence="7" id="KW-1185">Reference proteome</keyword>
<dbReference type="SUPFAM" id="SSF48498">
    <property type="entry name" value="Tetracyclin repressor-like, C-terminal domain"/>
    <property type="match status" value="1"/>
</dbReference>
<dbReference type="Proteomes" id="UP000184520">
    <property type="component" value="Unassembled WGS sequence"/>
</dbReference>
<dbReference type="SUPFAM" id="SSF46689">
    <property type="entry name" value="Homeodomain-like"/>
    <property type="match status" value="1"/>
</dbReference>
<protein>
    <submittedName>
        <fullName evidence="6">DNA-binding transcriptional regulator, AcrR family</fullName>
    </submittedName>
</protein>
<evidence type="ECO:0000256" key="2">
    <source>
        <dbReference type="ARBA" id="ARBA00023125"/>
    </source>
</evidence>
<dbReference type="AlphaFoldDB" id="A0A1M5HCL8"/>
<evidence type="ECO:0000313" key="6">
    <source>
        <dbReference type="EMBL" id="SHG13628.1"/>
    </source>
</evidence>
<dbReference type="InterPro" id="IPR036271">
    <property type="entry name" value="Tet_transcr_reg_TetR-rel_C_sf"/>
</dbReference>
<evidence type="ECO:0000259" key="5">
    <source>
        <dbReference type="PROSITE" id="PS50977"/>
    </source>
</evidence>
<keyword evidence="3" id="KW-0804">Transcription</keyword>
<dbReference type="STRING" id="634436.SAMN05216361_1412"/>
<evidence type="ECO:0000256" key="3">
    <source>
        <dbReference type="ARBA" id="ARBA00023163"/>
    </source>
</evidence>
<dbReference type="PANTHER" id="PTHR47506">
    <property type="entry name" value="TRANSCRIPTIONAL REGULATORY PROTEIN"/>
    <property type="match status" value="1"/>
</dbReference>
<evidence type="ECO:0000256" key="1">
    <source>
        <dbReference type="ARBA" id="ARBA00023015"/>
    </source>
</evidence>
<dbReference type="GO" id="GO:0003677">
    <property type="term" value="F:DNA binding"/>
    <property type="evidence" value="ECO:0007669"/>
    <property type="project" value="UniProtKB-UniRule"/>
</dbReference>
<dbReference type="Gene3D" id="1.10.357.10">
    <property type="entry name" value="Tetracycline Repressor, domain 2"/>
    <property type="match status" value="1"/>
</dbReference>
<keyword evidence="1" id="KW-0805">Transcription regulation</keyword>
<dbReference type="Pfam" id="PF00440">
    <property type="entry name" value="TetR_N"/>
    <property type="match status" value="1"/>
</dbReference>
<dbReference type="PANTHER" id="PTHR47506:SF10">
    <property type="entry name" value="TRANSCRIPTIONAL REGULATORY PROTEIN"/>
    <property type="match status" value="1"/>
</dbReference>
<dbReference type="OrthoDB" id="270177at2"/>
<dbReference type="EMBL" id="FQWD01000002">
    <property type="protein sequence ID" value="SHG13628.1"/>
    <property type="molecule type" value="Genomic_DNA"/>
</dbReference>
<dbReference type="PROSITE" id="PS50977">
    <property type="entry name" value="HTH_TETR_2"/>
    <property type="match status" value="1"/>
</dbReference>
<organism evidence="6 7">
    <name type="scientific">Marisediminitalea aggregata</name>
    <dbReference type="NCBI Taxonomy" id="634436"/>
    <lineage>
        <taxon>Bacteria</taxon>
        <taxon>Pseudomonadati</taxon>
        <taxon>Pseudomonadota</taxon>
        <taxon>Gammaproteobacteria</taxon>
        <taxon>Alteromonadales</taxon>
        <taxon>Alteromonadaceae</taxon>
        <taxon>Marisediminitalea</taxon>
    </lineage>
</organism>
<gene>
    <name evidence="6" type="ORF">SAMN05216361_1412</name>
</gene>
<dbReference type="RefSeq" id="WP_073319936.1">
    <property type="nucleotide sequence ID" value="NZ_FQWD01000002.1"/>
</dbReference>
<evidence type="ECO:0000313" key="7">
    <source>
        <dbReference type="Proteomes" id="UP000184520"/>
    </source>
</evidence>
<feature type="domain" description="HTH tetR-type" evidence="5">
    <location>
        <begin position="8"/>
        <end position="68"/>
    </location>
</feature>
<keyword evidence="2 4" id="KW-0238">DNA-binding</keyword>
<dbReference type="InterPro" id="IPR023772">
    <property type="entry name" value="DNA-bd_HTH_TetR-type_CS"/>
</dbReference>
<dbReference type="Gene3D" id="1.10.10.60">
    <property type="entry name" value="Homeodomain-like"/>
    <property type="match status" value="1"/>
</dbReference>
<reference evidence="7" key="1">
    <citation type="submission" date="2016-11" db="EMBL/GenBank/DDBJ databases">
        <authorList>
            <person name="Varghese N."/>
            <person name="Submissions S."/>
        </authorList>
    </citation>
    <scope>NUCLEOTIDE SEQUENCE [LARGE SCALE GENOMIC DNA]</scope>
    <source>
        <strain evidence="7">CGMCC 1.8995</strain>
    </source>
</reference>
<accession>A0A1M5HCL8</accession>
<dbReference type="InterPro" id="IPR001647">
    <property type="entry name" value="HTH_TetR"/>
</dbReference>
<name>A0A1M5HCL8_9ALTE</name>
<dbReference type="PRINTS" id="PR00455">
    <property type="entry name" value="HTHTETR"/>
</dbReference>
<dbReference type="InterPro" id="IPR009057">
    <property type="entry name" value="Homeodomain-like_sf"/>
</dbReference>
<dbReference type="PROSITE" id="PS01081">
    <property type="entry name" value="HTH_TETR_1"/>
    <property type="match status" value="1"/>
</dbReference>